<feature type="transmembrane region" description="Helical" evidence="6">
    <location>
        <begin position="12"/>
        <end position="35"/>
    </location>
</feature>
<protein>
    <recommendedName>
        <fullName evidence="7">Receptor ligand binding region domain-containing protein</fullName>
    </recommendedName>
</protein>
<gene>
    <name evidence="8" type="primary">LOC110715172</name>
</gene>
<evidence type="ECO:0000256" key="2">
    <source>
        <dbReference type="ARBA" id="ARBA00022692"/>
    </source>
</evidence>
<dbReference type="GO" id="GO:0016020">
    <property type="term" value="C:membrane"/>
    <property type="evidence" value="ECO:0007669"/>
    <property type="project" value="UniProtKB-SubCell"/>
</dbReference>
<organism evidence="8 9">
    <name type="scientific">Chenopodium quinoa</name>
    <name type="common">Quinoa</name>
    <dbReference type="NCBI Taxonomy" id="63459"/>
    <lineage>
        <taxon>Eukaryota</taxon>
        <taxon>Viridiplantae</taxon>
        <taxon>Streptophyta</taxon>
        <taxon>Embryophyta</taxon>
        <taxon>Tracheophyta</taxon>
        <taxon>Spermatophyta</taxon>
        <taxon>Magnoliopsida</taxon>
        <taxon>eudicotyledons</taxon>
        <taxon>Gunneridae</taxon>
        <taxon>Pentapetalae</taxon>
        <taxon>Caryophyllales</taxon>
        <taxon>Chenopodiaceae</taxon>
        <taxon>Chenopodioideae</taxon>
        <taxon>Atripliceae</taxon>
        <taxon>Chenopodium</taxon>
    </lineage>
</organism>
<keyword evidence="2 6" id="KW-0812">Transmembrane</keyword>
<evidence type="ECO:0000259" key="7">
    <source>
        <dbReference type="Pfam" id="PF01094"/>
    </source>
</evidence>
<sequence length="198" mass="22049">MAASNNQLGFVIFAMILVSFSISVMGDLESAFIVAHKKATLTKLSNGVECISVSIDLYNRGSLSRNISEAQFVVNLGEKSRVPIVSYSATSPSLSPMRNPYFIRATQDNSCQVQPISDLIQAFGWREVVPVYVANEFGGGIIPFLKFRRQESSIDAAEDRDIGDEEIKNGSFNPFNVEDRDREMSETSCTRRFITMRL</sequence>
<evidence type="ECO:0000256" key="5">
    <source>
        <dbReference type="SAM" id="MobiDB-lite"/>
    </source>
</evidence>
<reference evidence="8" key="1">
    <citation type="journal article" date="2017" name="Nature">
        <title>The genome of Chenopodium quinoa.</title>
        <authorList>
            <person name="Jarvis D.E."/>
            <person name="Ho Y.S."/>
            <person name="Lightfoot D.J."/>
            <person name="Schmoeckel S.M."/>
            <person name="Li B."/>
            <person name="Borm T.J.A."/>
            <person name="Ohyanagi H."/>
            <person name="Mineta K."/>
            <person name="Michell C.T."/>
            <person name="Saber N."/>
            <person name="Kharbatia N.M."/>
            <person name="Rupper R.R."/>
            <person name="Sharp A.R."/>
            <person name="Dally N."/>
            <person name="Boughton B.A."/>
            <person name="Woo Y.H."/>
            <person name="Gao G."/>
            <person name="Schijlen E.G.W.M."/>
            <person name="Guo X."/>
            <person name="Momin A.A."/>
            <person name="Negrao S."/>
            <person name="Al-Babili S."/>
            <person name="Gehring C."/>
            <person name="Roessner U."/>
            <person name="Jung C."/>
            <person name="Murphy K."/>
            <person name="Arold S.T."/>
            <person name="Gojobori T."/>
            <person name="van der Linden C.G."/>
            <person name="van Loo E.N."/>
            <person name="Jellen E.N."/>
            <person name="Maughan P.J."/>
            <person name="Tester M."/>
        </authorList>
    </citation>
    <scope>NUCLEOTIDE SEQUENCE [LARGE SCALE GENOMIC DNA]</scope>
    <source>
        <strain evidence="8">cv. PI 614886</strain>
    </source>
</reference>
<evidence type="ECO:0000256" key="3">
    <source>
        <dbReference type="ARBA" id="ARBA00022989"/>
    </source>
</evidence>
<dbReference type="InterPro" id="IPR015683">
    <property type="entry name" value="Ionotropic_Glu_rcpt"/>
</dbReference>
<dbReference type="PANTHER" id="PTHR34836">
    <property type="entry name" value="OS06G0188250 PROTEIN"/>
    <property type="match status" value="1"/>
</dbReference>
<keyword evidence="9" id="KW-1185">Reference proteome</keyword>
<evidence type="ECO:0000256" key="1">
    <source>
        <dbReference type="ARBA" id="ARBA00004370"/>
    </source>
</evidence>
<keyword evidence="3 6" id="KW-1133">Transmembrane helix</keyword>
<feature type="region of interest" description="Disordered" evidence="5">
    <location>
        <begin position="157"/>
        <end position="176"/>
    </location>
</feature>
<dbReference type="GeneID" id="110715172"/>
<name>A0A803NDZ0_CHEQI</name>
<evidence type="ECO:0000313" key="9">
    <source>
        <dbReference type="Proteomes" id="UP000596660"/>
    </source>
</evidence>
<reference evidence="8" key="2">
    <citation type="submission" date="2021-03" db="UniProtKB">
        <authorList>
            <consortium name="EnsemblPlants"/>
        </authorList>
    </citation>
    <scope>IDENTIFICATION</scope>
</reference>
<dbReference type="Gramene" id="AUR62044337-RA">
    <property type="protein sequence ID" value="AUR62044337-RA:cds"/>
    <property type="gene ID" value="AUR62044337"/>
</dbReference>
<feature type="domain" description="Receptor ligand binding region" evidence="7">
    <location>
        <begin position="68"/>
        <end position="150"/>
    </location>
</feature>
<dbReference type="Proteomes" id="UP000596660">
    <property type="component" value="Unplaced"/>
</dbReference>
<evidence type="ECO:0000313" key="8">
    <source>
        <dbReference type="EnsemblPlants" id="AUR62044337-RA:cds"/>
    </source>
</evidence>
<dbReference type="InterPro" id="IPR028082">
    <property type="entry name" value="Peripla_BP_I"/>
</dbReference>
<dbReference type="OrthoDB" id="5984008at2759"/>
<proteinExistence type="predicted"/>
<keyword evidence="4 6" id="KW-0472">Membrane</keyword>
<dbReference type="PANTHER" id="PTHR34836:SF1">
    <property type="entry name" value="OS09G0428600 PROTEIN"/>
    <property type="match status" value="1"/>
</dbReference>
<dbReference type="Pfam" id="PF01094">
    <property type="entry name" value="ANF_receptor"/>
    <property type="match status" value="1"/>
</dbReference>
<evidence type="ECO:0000256" key="4">
    <source>
        <dbReference type="ARBA" id="ARBA00023136"/>
    </source>
</evidence>
<dbReference type="AlphaFoldDB" id="A0A803NDZ0"/>
<accession>A0A803NDZ0</accession>
<dbReference type="SUPFAM" id="SSF53822">
    <property type="entry name" value="Periplasmic binding protein-like I"/>
    <property type="match status" value="1"/>
</dbReference>
<dbReference type="KEGG" id="cqi:110715172"/>
<feature type="compositionally biased region" description="Basic and acidic residues" evidence="5">
    <location>
        <begin position="157"/>
        <end position="168"/>
    </location>
</feature>
<dbReference type="InterPro" id="IPR001828">
    <property type="entry name" value="ANF_lig-bd_rcpt"/>
</dbReference>
<dbReference type="SMR" id="A0A803NDZ0"/>
<evidence type="ECO:0000256" key="6">
    <source>
        <dbReference type="SAM" id="Phobius"/>
    </source>
</evidence>
<dbReference type="RefSeq" id="XP_021749429.1">
    <property type="nucleotide sequence ID" value="XM_021893737.1"/>
</dbReference>
<dbReference type="Gene3D" id="3.40.50.2300">
    <property type="match status" value="2"/>
</dbReference>
<dbReference type="EnsemblPlants" id="AUR62044337-RA">
    <property type="protein sequence ID" value="AUR62044337-RA:cds"/>
    <property type="gene ID" value="AUR62044337"/>
</dbReference>
<comment type="subcellular location">
    <subcellularLocation>
        <location evidence="1">Membrane</location>
    </subcellularLocation>
</comment>